<protein>
    <submittedName>
        <fullName evidence="1">Uncharacterized protein</fullName>
    </submittedName>
</protein>
<dbReference type="AlphaFoldDB" id="A0A8C0J2Q9"/>
<proteinExistence type="predicted"/>
<dbReference type="OMA" id="NFIHWVE"/>
<reference evidence="1" key="2">
    <citation type="submission" date="2025-09" db="UniProtKB">
        <authorList>
            <consortium name="Ensembl"/>
        </authorList>
    </citation>
    <scope>IDENTIFICATION</scope>
</reference>
<evidence type="ECO:0000313" key="1">
    <source>
        <dbReference type="Ensembl" id="ENSCABP00000025703.1"/>
    </source>
</evidence>
<dbReference type="InterPro" id="IPR010286">
    <property type="entry name" value="METTL16/RlmF"/>
</dbReference>
<keyword evidence="2" id="KW-1185">Reference proteome</keyword>
<reference evidence="1" key="1">
    <citation type="submission" date="2025-08" db="UniProtKB">
        <authorList>
            <consortium name="Ensembl"/>
        </authorList>
    </citation>
    <scope>IDENTIFICATION</scope>
</reference>
<dbReference type="GeneTree" id="ENSGT00960000191139"/>
<dbReference type="Ensembl" id="ENSCABT00000028160.1">
    <property type="protein sequence ID" value="ENSCABP00000025703.1"/>
    <property type="gene ID" value="ENSCABG00000018901.1"/>
</dbReference>
<accession>A0A8C0J2Q9</accession>
<dbReference type="GO" id="GO:0008168">
    <property type="term" value="F:methyltransferase activity"/>
    <property type="evidence" value="ECO:0007669"/>
    <property type="project" value="InterPro"/>
</dbReference>
<sequence>MDKLPDFAYLPSKYPVFKQHEQINLSGRVCINVKNLEFGLAIDTSLERLILTVFLGVNFIHWVEDLIEHDADKNTKLSLMGNFT</sequence>
<dbReference type="Pfam" id="PF05971">
    <property type="entry name" value="Methyltransf_10"/>
    <property type="match status" value="1"/>
</dbReference>
<name>A0A8C0J2Q9_CHEAB</name>
<evidence type="ECO:0000313" key="2">
    <source>
        <dbReference type="Proteomes" id="UP000694404"/>
    </source>
</evidence>
<dbReference type="Proteomes" id="UP000694404">
    <property type="component" value="Unplaced"/>
</dbReference>
<organism evidence="1 2">
    <name type="scientific">Chelonoidis abingdonii</name>
    <name type="common">Abingdon island giant tortoise</name>
    <name type="synonym">Testudo abingdonii</name>
    <dbReference type="NCBI Taxonomy" id="106734"/>
    <lineage>
        <taxon>Eukaryota</taxon>
        <taxon>Metazoa</taxon>
        <taxon>Chordata</taxon>
        <taxon>Craniata</taxon>
        <taxon>Vertebrata</taxon>
        <taxon>Euteleostomi</taxon>
        <taxon>Archelosauria</taxon>
        <taxon>Testudinata</taxon>
        <taxon>Testudines</taxon>
        <taxon>Cryptodira</taxon>
        <taxon>Durocryptodira</taxon>
        <taxon>Testudinoidea</taxon>
        <taxon>Testudinidae</taxon>
        <taxon>Chelonoidis</taxon>
    </lineage>
</organism>